<organism evidence="2 3">
    <name type="scientific">Prorocentrum cordatum</name>
    <dbReference type="NCBI Taxonomy" id="2364126"/>
    <lineage>
        <taxon>Eukaryota</taxon>
        <taxon>Sar</taxon>
        <taxon>Alveolata</taxon>
        <taxon>Dinophyceae</taxon>
        <taxon>Prorocentrales</taxon>
        <taxon>Prorocentraceae</taxon>
        <taxon>Prorocentrum</taxon>
    </lineage>
</organism>
<reference evidence="2" key="1">
    <citation type="submission" date="2023-10" db="EMBL/GenBank/DDBJ databases">
        <authorList>
            <person name="Chen Y."/>
            <person name="Shah S."/>
            <person name="Dougan E. K."/>
            <person name="Thang M."/>
            <person name="Chan C."/>
        </authorList>
    </citation>
    <scope>NUCLEOTIDE SEQUENCE [LARGE SCALE GENOMIC DNA]</scope>
</reference>
<protein>
    <submittedName>
        <fullName evidence="2">Uncharacterized protein</fullName>
    </submittedName>
</protein>
<accession>A0ABN9R3B4</accession>
<sequence length="222" mass="25180">MAGSAGYSAEKMGHLELRAMKGYPLSHEVCRLMMEQFREFDCKGDATWPVRQLRDLATYWVSGQYRTHTNTLVEPPMSQEFVYERVQAAAGVPMWEALRRHLWPSARNPKMGNNAVMILEYLTIAEEAEHVCYKLAAPATEQLLRFNTDELNTAEPPHQQLIGEVFWLGPELHALVEPIQSAIQMRIAARHRELRAELYPGEGAQAEGTQTQADDMDVGTPR</sequence>
<evidence type="ECO:0000313" key="3">
    <source>
        <dbReference type="Proteomes" id="UP001189429"/>
    </source>
</evidence>
<dbReference type="EMBL" id="CAUYUJ010005224">
    <property type="protein sequence ID" value="CAK0812771.1"/>
    <property type="molecule type" value="Genomic_DNA"/>
</dbReference>
<name>A0ABN9R3B4_9DINO</name>
<proteinExistence type="predicted"/>
<evidence type="ECO:0000313" key="2">
    <source>
        <dbReference type="EMBL" id="CAK0812771.1"/>
    </source>
</evidence>
<evidence type="ECO:0000256" key="1">
    <source>
        <dbReference type="SAM" id="MobiDB-lite"/>
    </source>
</evidence>
<feature type="region of interest" description="Disordered" evidence="1">
    <location>
        <begin position="199"/>
        <end position="222"/>
    </location>
</feature>
<keyword evidence="3" id="KW-1185">Reference proteome</keyword>
<dbReference type="Proteomes" id="UP001189429">
    <property type="component" value="Unassembled WGS sequence"/>
</dbReference>
<gene>
    <name evidence="2" type="ORF">PCOR1329_LOCUS16958</name>
</gene>
<comment type="caution">
    <text evidence="2">The sequence shown here is derived from an EMBL/GenBank/DDBJ whole genome shotgun (WGS) entry which is preliminary data.</text>
</comment>